<sequence length="339" mass="37597">MHSISISFGSHAAYKEHILSLTGAPHQLQVDFEKGEHVFTSPDLELGTIHAMKDTPLIGRIIFRYTYGAEAGHDSITVCDADYESADGMALMTFPKGREDLSCFERASSAGFAADEIHRNGYWNTRSPLIPGASQIFKDIARDASRAVIAALEAQNVLLNVRTPLPELPLEVYRKFCFVYQDGKFLCTYDDLHQQPRDYDSGSLTIFDLGSTVDASLTHFPPHTNFANVLGSTGDPKPSGFANWTQVWNYFSRRPPQLECSSFNFQVDPPHQPRPFGCNTVMHGGHVILGNAADQVATGSNIVRIIPICGNHNHVSFTHAMNPVKQGWAVNLQHYKQYS</sequence>
<accession>A0ACD3B0A8</accession>
<reference evidence="1 2" key="1">
    <citation type="journal article" date="2019" name="Nat. Ecol. Evol.">
        <title>Megaphylogeny resolves global patterns of mushroom evolution.</title>
        <authorList>
            <person name="Varga T."/>
            <person name="Krizsan K."/>
            <person name="Foldi C."/>
            <person name="Dima B."/>
            <person name="Sanchez-Garcia M."/>
            <person name="Sanchez-Ramirez S."/>
            <person name="Szollosi G.J."/>
            <person name="Szarkandi J.G."/>
            <person name="Papp V."/>
            <person name="Albert L."/>
            <person name="Andreopoulos W."/>
            <person name="Angelini C."/>
            <person name="Antonin V."/>
            <person name="Barry K.W."/>
            <person name="Bougher N.L."/>
            <person name="Buchanan P."/>
            <person name="Buyck B."/>
            <person name="Bense V."/>
            <person name="Catcheside P."/>
            <person name="Chovatia M."/>
            <person name="Cooper J."/>
            <person name="Damon W."/>
            <person name="Desjardin D."/>
            <person name="Finy P."/>
            <person name="Geml J."/>
            <person name="Haridas S."/>
            <person name="Hughes K."/>
            <person name="Justo A."/>
            <person name="Karasinski D."/>
            <person name="Kautmanova I."/>
            <person name="Kiss B."/>
            <person name="Kocsube S."/>
            <person name="Kotiranta H."/>
            <person name="LaButti K.M."/>
            <person name="Lechner B.E."/>
            <person name="Liimatainen K."/>
            <person name="Lipzen A."/>
            <person name="Lukacs Z."/>
            <person name="Mihaltcheva S."/>
            <person name="Morgado L.N."/>
            <person name="Niskanen T."/>
            <person name="Noordeloos M.E."/>
            <person name="Ohm R.A."/>
            <person name="Ortiz-Santana B."/>
            <person name="Ovrebo C."/>
            <person name="Racz N."/>
            <person name="Riley R."/>
            <person name="Savchenko A."/>
            <person name="Shiryaev A."/>
            <person name="Soop K."/>
            <person name="Spirin V."/>
            <person name="Szebenyi C."/>
            <person name="Tomsovsky M."/>
            <person name="Tulloss R.E."/>
            <person name="Uehling J."/>
            <person name="Grigoriev I.V."/>
            <person name="Vagvolgyi C."/>
            <person name="Papp T."/>
            <person name="Martin F.M."/>
            <person name="Miettinen O."/>
            <person name="Hibbett D.S."/>
            <person name="Nagy L.G."/>
        </authorList>
    </citation>
    <scope>NUCLEOTIDE SEQUENCE [LARGE SCALE GENOMIC DNA]</scope>
    <source>
        <strain evidence="1 2">NL-1719</strain>
    </source>
</reference>
<dbReference type="Proteomes" id="UP000308600">
    <property type="component" value="Unassembled WGS sequence"/>
</dbReference>
<protein>
    <submittedName>
        <fullName evidence="1">Uncharacterized protein</fullName>
    </submittedName>
</protein>
<organism evidence="1 2">
    <name type="scientific">Pluteus cervinus</name>
    <dbReference type="NCBI Taxonomy" id="181527"/>
    <lineage>
        <taxon>Eukaryota</taxon>
        <taxon>Fungi</taxon>
        <taxon>Dikarya</taxon>
        <taxon>Basidiomycota</taxon>
        <taxon>Agaricomycotina</taxon>
        <taxon>Agaricomycetes</taxon>
        <taxon>Agaricomycetidae</taxon>
        <taxon>Agaricales</taxon>
        <taxon>Pluteineae</taxon>
        <taxon>Pluteaceae</taxon>
        <taxon>Pluteus</taxon>
    </lineage>
</organism>
<proteinExistence type="predicted"/>
<evidence type="ECO:0000313" key="1">
    <source>
        <dbReference type="EMBL" id="TFK70999.1"/>
    </source>
</evidence>
<gene>
    <name evidence="1" type="ORF">BDN72DRAFT_838238</name>
</gene>
<name>A0ACD3B0A8_9AGAR</name>
<keyword evidence="2" id="KW-1185">Reference proteome</keyword>
<evidence type="ECO:0000313" key="2">
    <source>
        <dbReference type="Proteomes" id="UP000308600"/>
    </source>
</evidence>
<dbReference type="EMBL" id="ML208304">
    <property type="protein sequence ID" value="TFK70999.1"/>
    <property type="molecule type" value="Genomic_DNA"/>
</dbReference>